<keyword evidence="1" id="KW-0472">Membrane</keyword>
<reference evidence="2" key="1">
    <citation type="submission" date="2021-02" db="EMBL/GenBank/DDBJ databases">
        <authorList>
            <person name="Dougan E. K."/>
            <person name="Rhodes N."/>
            <person name="Thang M."/>
            <person name="Chan C."/>
        </authorList>
    </citation>
    <scope>NUCLEOTIDE SEQUENCE</scope>
</reference>
<comment type="caution">
    <text evidence="2">The sequence shown here is derived from an EMBL/GenBank/DDBJ whole genome shotgun (WGS) entry which is preliminary data.</text>
</comment>
<feature type="non-terminal residue" evidence="2">
    <location>
        <position position="190"/>
    </location>
</feature>
<dbReference type="AlphaFoldDB" id="A0A812T1X5"/>
<gene>
    <name evidence="2" type="ORF">SNAT2548_LOCUS28558</name>
</gene>
<evidence type="ECO:0000256" key="1">
    <source>
        <dbReference type="SAM" id="Phobius"/>
    </source>
</evidence>
<dbReference type="EMBL" id="CAJNDS010002522">
    <property type="protein sequence ID" value="CAE7509992.1"/>
    <property type="molecule type" value="Genomic_DNA"/>
</dbReference>
<evidence type="ECO:0000313" key="3">
    <source>
        <dbReference type="Proteomes" id="UP000604046"/>
    </source>
</evidence>
<proteinExistence type="predicted"/>
<evidence type="ECO:0000313" key="2">
    <source>
        <dbReference type="EMBL" id="CAE7509992.1"/>
    </source>
</evidence>
<protein>
    <submittedName>
        <fullName evidence="2">Uncharacterized protein</fullName>
    </submittedName>
</protein>
<sequence length="190" mass="21814">MYRRPTSPQGPMATVAAIVAAQNYDSEEHPHFERRRWYPTKRAPNLPFVATVCMGVLALLVGLSFLFSAMVNHRVDAVRDYDAEVQHWQDVDRPQLEQAQVQLVATLPPQRPGGEPVTLRGSLEPMEEDDWSFADAEDGLGVEDYKPLSFRIRLELPCYYNNCSMVEANWRGHLSPRDEWEDEILPSWDE</sequence>
<keyword evidence="1" id="KW-1133">Transmembrane helix</keyword>
<keyword evidence="3" id="KW-1185">Reference proteome</keyword>
<dbReference type="OrthoDB" id="442387at2759"/>
<accession>A0A812T1X5</accession>
<name>A0A812T1X5_9DINO</name>
<feature type="transmembrane region" description="Helical" evidence="1">
    <location>
        <begin position="46"/>
        <end position="69"/>
    </location>
</feature>
<keyword evidence="1" id="KW-0812">Transmembrane</keyword>
<organism evidence="2 3">
    <name type="scientific">Symbiodinium natans</name>
    <dbReference type="NCBI Taxonomy" id="878477"/>
    <lineage>
        <taxon>Eukaryota</taxon>
        <taxon>Sar</taxon>
        <taxon>Alveolata</taxon>
        <taxon>Dinophyceae</taxon>
        <taxon>Suessiales</taxon>
        <taxon>Symbiodiniaceae</taxon>
        <taxon>Symbiodinium</taxon>
    </lineage>
</organism>
<dbReference type="Proteomes" id="UP000604046">
    <property type="component" value="Unassembled WGS sequence"/>
</dbReference>